<dbReference type="EMBL" id="WOTE01000004">
    <property type="protein sequence ID" value="NHO39738.1"/>
    <property type="molecule type" value="Genomic_DNA"/>
</dbReference>
<keyword evidence="3" id="KW-1185">Reference proteome</keyword>
<accession>A0ABX0KMZ3</accession>
<name>A0ABX0KMZ3_9PROT</name>
<feature type="transmembrane region" description="Helical" evidence="1">
    <location>
        <begin position="184"/>
        <end position="204"/>
    </location>
</feature>
<gene>
    <name evidence="2" type="ORF">GOB80_08580</name>
</gene>
<reference evidence="2 3" key="1">
    <citation type="journal article" date="2020" name="Int. J. Syst. Evol. Microbiol.">
        <title>Novel acetic acid bacteria from cider fermentations: Acetobacter conturbans sp. nov. and Acetobacter fallax sp. nov.</title>
        <authorList>
            <person name="Sombolestani A.S."/>
            <person name="Cleenwerck I."/>
            <person name="Cnockaert M."/>
            <person name="Borremans W."/>
            <person name="Wieme A.D."/>
            <person name="De Vuyst L."/>
            <person name="Vandamme P."/>
        </authorList>
    </citation>
    <scope>NUCLEOTIDE SEQUENCE [LARGE SCALE GENOMIC DNA]</scope>
    <source>
        <strain evidence="2 3">LMG 23848</strain>
    </source>
</reference>
<dbReference type="Proteomes" id="UP000657200">
    <property type="component" value="Unassembled WGS sequence"/>
</dbReference>
<protein>
    <recommendedName>
        <fullName evidence="4">Transmembrane protein</fullName>
    </recommendedName>
</protein>
<comment type="caution">
    <text evidence="2">The sequence shown here is derived from an EMBL/GenBank/DDBJ whole genome shotgun (WGS) entry which is preliminary data.</text>
</comment>
<keyword evidence="1" id="KW-0472">Membrane</keyword>
<keyword evidence="1" id="KW-0812">Transmembrane</keyword>
<dbReference type="RefSeq" id="WP_173568011.1">
    <property type="nucleotide sequence ID" value="NZ_WOTE01000004.1"/>
</dbReference>
<sequence>MPQGFVKPALSRVLGNRPNFTALVMLCVGAVVLFLPLSLRDADTWWHMAAGQWMMAHHTVPMTDPFTRSVAGHPWLDHEWLAEVVLAAAYALAGYLGLTLLTAAAVALAMGCIARRLSQCVALPVCVLVCSLAFVCMIPQILARPHILVLPILTWWSSLLLRAMDDNTPPPLWTALALVPWCNMHGSFVLGGIMALGCAVVQVARQHTLANAGRWAMFLLLCLVAVCINPSGVHGAFFPLDHLLHPMRYQGVREWLPPDFSRLQPIEVALLVLLYASLTRSIVLSRSAALAVVCLGYEAITHQRHELVAGAVGPFLLLPALRRSFPSVSQGGAVQGGRSVWLRVCGVLVLALGVLGLRVRFPLPVSPVGGAEVALQHVPPALQAQPVFNDDTLGGYLIFRHIPPLLDGRAELFPQAFRLSMFDALLGHDADFNTIARQYAVCWTFAAPAWPLNAHLAQDPAWERLYTDHFATVYARKACLPAPMQQGADTPTP</sequence>
<evidence type="ECO:0008006" key="4">
    <source>
        <dbReference type="Google" id="ProtNLM"/>
    </source>
</evidence>
<evidence type="ECO:0000313" key="2">
    <source>
        <dbReference type="EMBL" id="NHO39738.1"/>
    </source>
</evidence>
<feature type="transmembrane region" description="Helical" evidence="1">
    <location>
        <begin position="84"/>
        <end position="110"/>
    </location>
</feature>
<organism evidence="2 3">
    <name type="scientific">Acetobacter ghanensis</name>
    <dbReference type="NCBI Taxonomy" id="431306"/>
    <lineage>
        <taxon>Bacteria</taxon>
        <taxon>Pseudomonadati</taxon>
        <taxon>Pseudomonadota</taxon>
        <taxon>Alphaproteobacteria</taxon>
        <taxon>Acetobacterales</taxon>
        <taxon>Acetobacteraceae</taxon>
        <taxon>Acetobacter</taxon>
    </lineage>
</organism>
<keyword evidence="1" id="KW-1133">Transmembrane helix</keyword>
<evidence type="ECO:0000313" key="3">
    <source>
        <dbReference type="Proteomes" id="UP000657200"/>
    </source>
</evidence>
<feature type="transmembrane region" description="Helical" evidence="1">
    <location>
        <begin position="116"/>
        <end position="135"/>
    </location>
</feature>
<feature type="transmembrane region" description="Helical" evidence="1">
    <location>
        <begin position="216"/>
        <end position="238"/>
    </location>
</feature>
<evidence type="ECO:0000256" key="1">
    <source>
        <dbReference type="SAM" id="Phobius"/>
    </source>
</evidence>
<feature type="transmembrane region" description="Helical" evidence="1">
    <location>
        <begin position="20"/>
        <end position="39"/>
    </location>
</feature>
<proteinExistence type="predicted"/>